<dbReference type="PANTHER" id="PTHR43685:SF2">
    <property type="entry name" value="GLYCOSYLTRANSFERASE 2-LIKE DOMAIN-CONTAINING PROTEIN"/>
    <property type="match status" value="1"/>
</dbReference>
<evidence type="ECO:0000259" key="2">
    <source>
        <dbReference type="Pfam" id="PF00535"/>
    </source>
</evidence>
<proteinExistence type="predicted"/>
<dbReference type="EMBL" id="CP095043">
    <property type="protein sequence ID" value="UOQ59937.1"/>
    <property type="molecule type" value="Genomic_DNA"/>
</dbReference>
<evidence type="ECO:0000256" key="1">
    <source>
        <dbReference type="SAM" id="MobiDB-lite"/>
    </source>
</evidence>
<feature type="domain" description="Glycosyltransferase 2-like" evidence="2">
    <location>
        <begin position="24"/>
        <end position="180"/>
    </location>
</feature>
<organism evidence="3 4">
    <name type="scientific">Leucobacter rhizosphaerae</name>
    <dbReference type="NCBI Taxonomy" id="2932245"/>
    <lineage>
        <taxon>Bacteria</taxon>
        <taxon>Bacillati</taxon>
        <taxon>Actinomycetota</taxon>
        <taxon>Actinomycetes</taxon>
        <taxon>Micrococcales</taxon>
        <taxon>Microbacteriaceae</taxon>
        <taxon>Leucobacter</taxon>
    </lineage>
</organism>
<dbReference type="InterPro" id="IPR001173">
    <property type="entry name" value="Glyco_trans_2-like"/>
</dbReference>
<dbReference type="SUPFAM" id="SSF53448">
    <property type="entry name" value="Nucleotide-diphospho-sugar transferases"/>
    <property type="match status" value="1"/>
</dbReference>
<evidence type="ECO:0000313" key="3">
    <source>
        <dbReference type="EMBL" id="UOQ59937.1"/>
    </source>
</evidence>
<name>A0ABY4FUI4_9MICO</name>
<dbReference type="InterPro" id="IPR050834">
    <property type="entry name" value="Glycosyltransf_2"/>
</dbReference>
<sequence length="345" mass="38133">MSATEATGTPPEGGVPDNPRPRVSVALATHNGERFIGDQITSILQQSRPVDEIVLSDDASSDRTIEIVEQALSDHRAARGVAPELVVLRNDPPLRVTANFQQALERSTGDLVALSDQDDVWHTDRIEQLSAAFADPAILLVFSNARQIDATGADLGHDLFTALGLSPAERSRVESGRAFDQLLRRNVATGATVMLRRSLVDLAAPFPDAWLHDEWLAIVAAALDGVALCEAELTDYRQHDDNQVGMQRMTLRRKLRMFAQPRTDRNRRLYLRAQSLATRIGSIPAVSGAYRAAAGEKFLFEEARQRYPESRVLRAVPILQQVVRGRYERYGTGLKDAVRNLIQPV</sequence>
<reference evidence="3 4" key="1">
    <citation type="submission" date="2022-04" db="EMBL/GenBank/DDBJ databases">
        <title>Leucobacter sp. isolated from rhizosphere of onion.</title>
        <authorList>
            <person name="Won M."/>
            <person name="Lee C.-M."/>
            <person name="Woen H.-Y."/>
            <person name="Kwon S.-W."/>
        </authorList>
    </citation>
    <scope>NUCLEOTIDE SEQUENCE [LARGE SCALE GENOMIC DNA]</scope>
    <source>
        <strain evidence="3 4">H25R-14</strain>
    </source>
</reference>
<dbReference type="Proteomes" id="UP000831775">
    <property type="component" value="Chromosome"/>
</dbReference>
<dbReference type="RefSeq" id="WP_244685211.1">
    <property type="nucleotide sequence ID" value="NZ_CP095043.1"/>
</dbReference>
<evidence type="ECO:0000313" key="4">
    <source>
        <dbReference type="Proteomes" id="UP000831775"/>
    </source>
</evidence>
<gene>
    <name evidence="3" type="ORF">MUN76_12930</name>
</gene>
<dbReference type="Pfam" id="PF00535">
    <property type="entry name" value="Glycos_transf_2"/>
    <property type="match status" value="1"/>
</dbReference>
<dbReference type="PANTHER" id="PTHR43685">
    <property type="entry name" value="GLYCOSYLTRANSFERASE"/>
    <property type="match status" value="1"/>
</dbReference>
<keyword evidence="4" id="KW-1185">Reference proteome</keyword>
<accession>A0ABY4FUI4</accession>
<dbReference type="InterPro" id="IPR029044">
    <property type="entry name" value="Nucleotide-diphossugar_trans"/>
</dbReference>
<dbReference type="CDD" id="cd04196">
    <property type="entry name" value="GT_2_like_d"/>
    <property type="match status" value="1"/>
</dbReference>
<dbReference type="Gene3D" id="3.90.550.10">
    <property type="entry name" value="Spore Coat Polysaccharide Biosynthesis Protein SpsA, Chain A"/>
    <property type="match status" value="1"/>
</dbReference>
<protein>
    <submittedName>
        <fullName evidence="3">Glycosyltransferase family 2 protein</fullName>
    </submittedName>
</protein>
<feature type="region of interest" description="Disordered" evidence="1">
    <location>
        <begin position="1"/>
        <end position="22"/>
    </location>
</feature>